<dbReference type="PROSITE" id="PS51819">
    <property type="entry name" value="VOC"/>
    <property type="match status" value="1"/>
</dbReference>
<evidence type="ECO:0000313" key="3">
    <source>
        <dbReference type="Proteomes" id="UP000199687"/>
    </source>
</evidence>
<name>A0A1H9QAM3_9BACI</name>
<dbReference type="InterPro" id="IPR037523">
    <property type="entry name" value="VOC_core"/>
</dbReference>
<evidence type="ECO:0000259" key="1">
    <source>
        <dbReference type="PROSITE" id="PS51819"/>
    </source>
</evidence>
<sequence length="120" mass="14009">MSEQVLEKFVERIDAVFLPVKNLEESLSWYQEIFGFGLRWKNERMCGLAIAPNCGFHLVQISDFQPIDKYTPFNYVVKDVEEVRNRLIEKKVTVSELRPGEPKRFDLTDINGNMISVIQL</sequence>
<gene>
    <name evidence="2" type="ORF">SAMN04487944_106102</name>
</gene>
<dbReference type="EMBL" id="FOGL01000006">
    <property type="protein sequence ID" value="SER57490.1"/>
    <property type="molecule type" value="Genomic_DNA"/>
</dbReference>
<keyword evidence="3" id="KW-1185">Reference proteome</keyword>
<feature type="domain" description="VOC" evidence="1">
    <location>
        <begin position="12"/>
        <end position="120"/>
    </location>
</feature>
<organism evidence="2 3">
    <name type="scientific">Gracilibacillus ureilyticus</name>
    <dbReference type="NCBI Taxonomy" id="531814"/>
    <lineage>
        <taxon>Bacteria</taxon>
        <taxon>Bacillati</taxon>
        <taxon>Bacillota</taxon>
        <taxon>Bacilli</taxon>
        <taxon>Bacillales</taxon>
        <taxon>Bacillaceae</taxon>
        <taxon>Gracilibacillus</taxon>
    </lineage>
</organism>
<accession>A0A1H9QAM3</accession>
<proteinExistence type="predicted"/>
<dbReference type="InterPro" id="IPR004360">
    <property type="entry name" value="Glyas_Fos-R_dOase_dom"/>
</dbReference>
<dbReference type="CDD" id="cd06587">
    <property type="entry name" value="VOC"/>
    <property type="match status" value="1"/>
</dbReference>
<dbReference type="RefSeq" id="WP_175480380.1">
    <property type="nucleotide sequence ID" value="NZ_FOGL01000006.1"/>
</dbReference>
<dbReference type="Pfam" id="PF00903">
    <property type="entry name" value="Glyoxalase"/>
    <property type="match status" value="1"/>
</dbReference>
<dbReference type="SUPFAM" id="SSF54593">
    <property type="entry name" value="Glyoxalase/Bleomycin resistance protein/Dihydroxybiphenyl dioxygenase"/>
    <property type="match status" value="1"/>
</dbReference>
<protein>
    <submittedName>
        <fullName evidence="2">Glyoxalase-like domain-containing protein</fullName>
    </submittedName>
</protein>
<dbReference type="Gene3D" id="3.10.180.10">
    <property type="entry name" value="2,3-Dihydroxybiphenyl 1,2-Dioxygenase, domain 1"/>
    <property type="match status" value="1"/>
</dbReference>
<dbReference type="InterPro" id="IPR029068">
    <property type="entry name" value="Glyas_Bleomycin-R_OHBP_Dase"/>
</dbReference>
<dbReference type="AlphaFoldDB" id="A0A1H9QAM3"/>
<dbReference type="Proteomes" id="UP000199687">
    <property type="component" value="Unassembled WGS sequence"/>
</dbReference>
<evidence type="ECO:0000313" key="2">
    <source>
        <dbReference type="EMBL" id="SER57490.1"/>
    </source>
</evidence>
<reference evidence="2 3" key="1">
    <citation type="submission" date="2016-10" db="EMBL/GenBank/DDBJ databases">
        <authorList>
            <person name="de Groot N.N."/>
        </authorList>
    </citation>
    <scope>NUCLEOTIDE SEQUENCE [LARGE SCALE GENOMIC DNA]</scope>
    <source>
        <strain evidence="2 3">CGMCC 1.7727</strain>
    </source>
</reference>
<dbReference type="STRING" id="531814.SAMN04487944_106102"/>